<dbReference type="InterPro" id="IPR050445">
    <property type="entry name" value="Bact_polysacc_biosynth/exp"/>
</dbReference>
<organism evidence="3 4">
    <name type="scientific">Ideonella margarita</name>
    <dbReference type="NCBI Taxonomy" id="2984191"/>
    <lineage>
        <taxon>Bacteria</taxon>
        <taxon>Pseudomonadati</taxon>
        <taxon>Pseudomonadota</taxon>
        <taxon>Betaproteobacteria</taxon>
        <taxon>Burkholderiales</taxon>
        <taxon>Sphaerotilaceae</taxon>
        <taxon>Ideonella</taxon>
    </lineage>
</organism>
<evidence type="ECO:0000313" key="3">
    <source>
        <dbReference type="EMBL" id="MEK8045688.1"/>
    </source>
</evidence>
<dbReference type="RefSeq" id="WP_341397971.1">
    <property type="nucleotide sequence ID" value="NZ_JBBUTI010000003.1"/>
</dbReference>
<keyword evidence="1" id="KW-0812">Transmembrane</keyword>
<gene>
    <name evidence="3" type="ORF">AACH00_04935</name>
</gene>
<name>A0ABU9C1G6_9BURK</name>
<keyword evidence="4" id="KW-1185">Reference proteome</keyword>
<feature type="transmembrane region" description="Helical" evidence="1">
    <location>
        <begin position="343"/>
        <end position="364"/>
    </location>
</feature>
<dbReference type="Proteomes" id="UP001379945">
    <property type="component" value="Unassembled WGS sequence"/>
</dbReference>
<keyword evidence="1" id="KW-1133">Transmembrane helix</keyword>
<evidence type="ECO:0000256" key="1">
    <source>
        <dbReference type="SAM" id="Phobius"/>
    </source>
</evidence>
<dbReference type="PANTHER" id="PTHR32309">
    <property type="entry name" value="TYROSINE-PROTEIN KINASE"/>
    <property type="match status" value="1"/>
</dbReference>
<dbReference type="PANTHER" id="PTHR32309:SF13">
    <property type="entry name" value="FERRIC ENTEROBACTIN TRANSPORT PROTEIN FEPE"/>
    <property type="match status" value="1"/>
</dbReference>
<evidence type="ECO:0000256" key="2">
    <source>
        <dbReference type="SAM" id="SignalP"/>
    </source>
</evidence>
<keyword evidence="1" id="KW-0472">Membrane</keyword>
<dbReference type="EMBL" id="JBBUTI010000003">
    <property type="protein sequence ID" value="MEK8045688.1"/>
    <property type="molecule type" value="Genomic_DNA"/>
</dbReference>
<protein>
    <submittedName>
        <fullName evidence="3">Capsular biosynthesis protein</fullName>
    </submittedName>
</protein>
<accession>A0ABU9C1G6</accession>
<proteinExistence type="predicted"/>
<feature type="chain" id="PRO_5047103286" evidence="2">
    <location>
        <begin position="24"/>
        <end position="372"/>
    </location>
</feature>
<evidence type="ECO:0000313" key="4">
    <source>
        <dbReference type="Proteomes" id="UP001379945"/>
    </source>
</evidence>
<feature type="signal peptide" evidence="2">
    <location>
        <begin position="1"/>
        <end position="23"/>
    </location>
</feature>
<keyword evidence="2" id="KW-0732">Signal</keyword>
<comment type="caution">
    <text evidence="3">The sequence shown here is derived from an EMBL/GenBank/DDBJ whole genome shotgun (WGS) entry which is preliminary data.</text>
</comment>
<reference evidence="3 4" key="1">
    <citation type="submission" date="2024-04" db="EMBL/GenBank/DDBJ databases">
        <title>Novel species of the genus Ideonella isolated from streams.</title>
        <authorList>
            <person name="Lu H."/>
        </authorList>
    </citation>
    <scope>NUCLEOTIDE SEQUENCE [LARGE SCALE GENOMIC DNA]</scope>
    <source>
        <strain evidence="3 4">LYT19W</strain>
    </source>
</reference>
<sequence length="372" mass="41237">MKLKTFTSGKALFVLLFAAPVLAAAVYYGAVAADRYVSQSVVSVRDTSSSGNVSSAAGAVAALLGGGGGAAPSISDTVYLQNYIHSMDMMRRLDARLNLRKHFEQPWYDPFYRLWPGASQEWMLRYFRSRVEVTRDDYTGLLTIDVQGFEPEFTRQLAQAVLEEGERFINDYTHRIARERLTFAETEAKLALGRSQEVKAQIVAFQARNKLLDPMSQAQANNQLTGTLQAALAKQEADLKSALDFLAEDTYQVKALRSQLAATRTQLEAERLRVTVSNNGEQLTALAVQYQGLLAQATFHDEAYRAALIGIEAARADTLRKVRTLVVVDPPVKAESAVYPARLYDFLTVLALCGMLFSIVRLVIATIREHQD</sequence>